<feature type="binding site" evidence="9">
    <location>
        <position position="80"/>
    </location>
    <ligand>
        <name>glycerol</name>
        <dbReference type="ChEBI" id="CHEBI:17754"/>
    </ligand>
</feature>
<feature type="binding site" evidence="9">
    <location>
        <position position="240"/>
    </location>
    <ligand>
        <name>glycerol</name>
        <dbReference type="ChEBI" id="CHEBI:17754"/>
    </ligand>
</feature>
<evidence type="ECO:0000256" key="6">
    <source>
        <dbReference type="ARBA" id="ARBA00022798"/>
    </source>
</evidence>
<feature type="binding site" evidence="9">
    <location>
        <position position="240"/>
    </location>
    <ligand>
        <name>sn-glycerol 3-phosphate</name>
        <dbReference type="ChEBI" id="CHEBI:57597"/>
    </ligand>
</feature>
<gene>
    <name evidence="9 13" type="primary">glpK</name>
    <name evidence="13" type="ORF">FIV46_03580</name>
</gene>
<feature type="binding site" evidence="9">
    <location>
        <position position="11"/>
    </location>
    <ligand>
        <name>ATP</name>
        <dbReference type="ChEBI" id="CHEBI:30616"/>
    </ligand>
</feature>
<feature type="binding site" evidence="9">
    <location>
        <position position="9"/>
    </location>
    <ligand>
        <name>ATP</name>
        <dbReference type="ChEBI" id="CHEBI:30616"/>
    </ligand>
</feature>
<keyword evidence="4 9" id="KW-0547">Nucleotide-binding</keyword>
<feature type="binding site" evidence="9">
    <location>
        <position position="405"/>
    </location>
    <ligand>
        <name>ATP</name>
        <dbReference type="ChEBI" id="CHEBI:30616"/>
    </ligand>
</feature>
<evidence type="ECO:0000256" key="7">
    <source>
        <dbReference type="ARBA" id="ARBA00022840"/>
    </source>
</evidence>
<feature type="binding site" evidence="9">
    <location>
        <position position="13"/>
    </location>
    <ligand>
        <name>ADP</name>
        <dbReference type="ChEBI" id="CHEBI:456216"/>
    </ligand>
</feature>
<keyword evidence="14" id="KW-1185">Reference proteome</keyword>
<feature type="binding site" evidence="9">
    <location>
        <position position="262"/>
    </location>
    <ligand>
        <name>ADP</name>
        <dbReference type="ChEBI" id="CHEBI:456216"/>
    </ligand>
</feature>
<dbReference type="PANTHER" id="PTHR10196:SF78">
    <property type="entry name" value="GLYCEROL KINASE"/>
    <property type="match status" value="1"/>
</dbReference>
<dbReference type="InterPro" id="IPR018483">
    <property type="entry name" value="Carb_kinase_FGGY_CS"/>
</dbReference>
<accession>A0A501PT40</accession>
<evidence type="ECO:0000256" key="2">
    <source>
        <dbReference type="ARBA" id="ARBA00009156"/>
    </source>
</evidence>
<dbReference type="Proteomes" id="UP000319148">
    <property type="component" value="Unassembled WGS sequence"/>
</dbReference>
<feature type="binding site" evidence="9">
    <location>
        <position position="409"/>
    </location>
    <ligand>
        <name>ADP</name>
        <dbReference type="ChEBI" id="CHEBI:456216"/>
    </ligand>
</feature>
<feature type="binding site" evidence="9">
    <location>
        <position position="262"/>
    </location>
    <ligand>
        <name>ATP</name>
        <dbReference type="ChEBI" id="CHEBI:30616"/>
    </ligand>
</feature>
<evidence type="ECO:0000313" key="13">
    <source>
        <dbReference type="EMBL" id="TPD63267.1"/>
    </source>
</evidence>
<keyword evidence="6 9" id="KW-0319">Glycerol metabolism</keyword>
<dbReference type="NCBIfam" id="NF000756">
    <property type="entry name" value="PRK00047.1"/>
    <property type="match status" value="1"/>
</dbReference>
<dbReference type="InterPro" id="IPR018485">
    <property type="entry name" value="FGGY_C"/>
</dbReference>
<dbReference type="GO" id="GO:0019563">
    <property type="term" value="P:glycerol catabolic process"/>
    <property type="evidence" value="ECO:0007669"/>
    <property type="project" value="UniProtKB-UniRule"/>
</dbReference>
<dbReference type="NCBIfam" id="TIGR01311">
    <property type="entry name" value="glycerol_kin"/>
    <property type="match status" value="1"/>
</dbReference>
<evidence type="ECO:0000256" key="9">
    <source>
        <dbReference type="HAMAP-Rule" id="MF_00186"/>
    </source>
</evidence>
<dbReference type="InterPro" id="IPR005999">
    <property type="entry name" value="Glycerol_kin"/>
</dbReference>
<dbReference type="SUPFAM" id="SSF53067">
    <property type="entry name" value="Actin-like ATPase domain"/>
    <property type="match status" value="2"/>
</dbReference>
<keyword evidence="3 9" id="KW-0808">Transferase</keyword>
<dbReference type="GO" id="GO:0005829">
    <property type="term" value="C:cytosol"/>
    <property type="evidence" value="ECO:0007669"/>
    <property type="project" value="TreeGrafter"/>
</dbReference>
<reference evidence="14" key="1">
    <citation type="submission" date="2019-06" db="EMBL/GenBank/DDBJ databases">
        <title>The complete genome of Emcibacter congregatus ZYLT.</title>
        <authorList>
            <person name="Zhao Z."/>
        </authorList>
    </citation>
    <scope>NUCLEOTIDE SEQUENCE [LARGE SCALE GENOMIC DNA]</scope>
    <source>
        <strain evidence="14">MCCC 1A06723</strain>
    </source>
</reference>
<feature type="domain" description="Carbohydrate kinase FGGY N-terminal" evidence="11">
    <location>
        <begin position="1"/>
        <end position="247"/>
    </location>
</feature>
<dbReference type="Pfam" id="PF02782">
    <property type="entry name" value="FGGY_C"/>
    <property type="match status" value="1"/>
</dbReference>
<dbReference type="InterPro" id="IPR018484">
    <property type="entry name" value="FGGY_N"/>
</dbReference>
<dbReference type="CDD" id="cd07786">
    <property type="entry name" value="FGGY_EcGK_like"/>
    <property type="match status" value="1"/>
</dbReference>
<dbReference type="EMBL" id="VFIY01000004">
    <property type="protein sequence ID" value="TPD63267.1"/>
    <property type="molecule type" value="Genomic_DNA"/>
</dbReference>
<feature type="binding site" evidence="9">
    <location>
        <position position="241"/>
    </location>
    <ligand>
        <name>glycerol</name>
        <dbReference type="ChEBI" id="CHEBI:17754"/>
    </ligand>
</feature>
<evidence type="ECO:0000256" key="5">
    <source>
        <dbReference type="ARBA" id="ARBA00022777"/>
    </source>
</evidence>
<keyword evidence="7 9" id="KW-0067">ATP-binding</keyword>
<comment type="catalytic activity">
    <reaction evidence="8 9">
        <text>glycerol + ATP = sn-glycerol 3-phosphate + ADP + H(+)</text>
        <dbReference type="Rhea" id="RHEA:21644"/>
        <dbReference type="ChEBI" id="CHEBI:15378"/>
        <dbReference type="ChEBI" id="CHEBI:17754"/>
        <dbReference type="ChEBI" id="CHEBI:30616"/>
        <dbReference type="ChEBI" id="CHEBI:57597"/>
        <dbReference type="ChEBI" id="CHEBI:456216"/>
        <dbReference type="EC" id="2.7.1.30"/>
    </reaction>
</comment>
<keyword evidence="5 9" id="KW-0418">Kinase</keyword>
<organism evidence="13 14">
    <name type="scientific">Emcibacter nanhaiensis</name>
    <dbReference type="NCBI Taxonomy" id="1505037"/>
    <lineage>
        <taxon>Bacteria</taxon>
        <taxon>Pseudomonadati</taxon>
        <taxon>Pseudomonadota</taxon>
        <taxon>Alphaproteobacteria</taxon>
        <taxon>Emcibacterales</taxon>
        <taxon>Emcibacteraceae</taxon>
        <taxon>Emcibacter</taxon>
    </lineage>
</organism>
<dbReference type="Pfam" id="PF00370">
    <property type="entry name" value="FGGY_N"/>
    <property type="match status" value="1"/>
</dbReference>
<comment type="function">
    <text evidence="9">Key enzyme in the regulation of glycerol uptake and metabolism. Catalyzes the phosphorylation of glycerol to yield sn-glycerol 3-phosphate.</text>
</comment>
<evidence type="ECO:0000256" key="8">
    <source>
        <dbReference type="ARBA" id="ARBA00052101"/>
    </source>
</evidence>
<dbReference type="PROSITE" id="PS00933">
    <property type="entry name" value="FGGY_KINASES_1"/>
    <property type="match status" value="1"/>
</dbReference>
<feature type="binding site" evidence="9">
    <location>
        <position position="9"/>
    </location>
    <ligand>
        <name>sn-glycerol 3-phosphate</name>
        <dbReference type="ChEBI" id="CHEBI:57597"/>
    </ligand>
</feature>
<dbReference type="PROSITE" id="PS00445">
    <property type="entry name" value="FGGY_KINASES_2"/>
    <property type="match status" value="1"/>
</dbReference>
<dbReference type="Gene3D" id="3.30.420.40">
    <property type="match status" value="2"/>
</dbReference>
<evidence type="ECO:0000256" key="1">
    <source>
        <dbReference type="ARBA" id="ARBA00005190"/>
    </source>
</evidence>
<dbReference type="GO" id="GO:0006072">
    <property type="term" value="P:glycerol-3-phosphate metabolic process"/>
    <property type="evidence" value="ECO:0007669"/>
    <property type="project" value="InterPro"/>
</dbReference>
<feature type="binding site" evidence="9">
    <location>
        <position position="309"/>
    </location>
    <ligand>
        <name>ATP</name>
        <dbReference type="ChEBI" id="CHEBI:30616"/>
    </ligand>
</feature>
<dbReference type="InterPro" id="IPR000577">
    <property type="entry name" value="Carb_kinase_FGGY"/>
</dbReference>
<evidence type="ECO:0000256" key="4">
    <source>
        <dbReference type="ARBA" id="ARBA00022741"/>
    </source>
</evidence>
<dbReference type="UniPathway" id="UPA00618">
    <property type="reaction ID" value="UER00672"/>
</dbReference>
<protein>
    <recommendedName>
        <fullName evidence="9">Glycerol kinase</fullName>
        <ecNumber evidence="9">2.7.1.30</ecNumber>
    </recommendedName>
    <alternativeName>
        <fullName evidence="9">ATP:glycerol 3-phosphotransferase</fullName>
    </alternativeName>
    <alternativeName>
        <fullName evidence="9">Glycerokinase</fullName>
        <shortName evidence="9">GK</shortName>
    </alternativeName>
</protein>
<feature type="binding site" evidence="9">
    <location>
        <position position="305"/>
    </location>
    <ligand>
        <name>ATP</name>
        <dbReference type="ChEBI" id="CHEBI:30616"/>
    </ligand>
</feature>
<feature type="binding site" evidence="9">
    <location>
        <position position="405"/>
    </location>
    <ligand>
        <name>ADP</name>
        <dbReference type="ChEBI" id="CHEBI:456216"/>
    </ligand>
</feature>
<dbReference type="FunFam" id="3.30.420.40:FF:000007">
    <property type="entry name" value="Glycerol kinase"/>
    <property type="match status" value="1"/>
</dbReference>
<evidence type="ECO:0000259" key="11">
    <source>
        <dbReference type="Pfam" id="PF00370"/>
    </source>
</evidence>
<feature type="binding site" evidence="9">
    <location>
        <position position="131"/>
    </location>
    <ligand>
        <name>glycerol</name>
        <dbReference type="ChEBI" id="CHEBI:17754"/>
    </ligand>
</feature>
<evidence type="ECO:0000313" key="14">
    <source>
        <dbReference type="Proteomes" id="UP000319148"/>
    </source>
</evidence>
<dbReference type="FunFam" id="3.30.420.40:FF:000008">
    <property type="entry name" value="Glycerol kinase"/>
    <property type="match status" value="1"/>
</dbReference>
<dbReference type="PANTHER" id="PTHR10196">
    <property type="entry name" value="SUGAR KINASE"/>
    <property type="match status" value="1"/>
</dbReference>
<dbReference type="PIRSF" id="PIRSF000538">
    <property type="entry name" value="GlpK"/>
    <property type="match status" value="1"/>
</dbReference>
<name>A0A501PT40_9PROT</name>
<feature type="binding site" evidence="9">
    <location>
        <position position="80"/>
    </location>
    <ligand>
        <name>sn-glycerol 3-phosphate</name>
        <dbReference type="ChEBI" id="CHEBI:57597"/>
    </ligand>
</feature>
<comment type="pathway">
    <text evidence="1 9">Polyol metabolism; glycerol degradation via glycerol kinase pathway; sn-glycerol 3-phosphate from glycerol: step 1/1.</text>
</comment>
<dbReference type="AlphaFoldDB" id="A0A501PT40"/>
<evidence type="ECO:0000256" key="10">
    <source>
        <dbReference type="RuleBase" id="RU003733"/>
    </source>
</evidence>
<comment type="activity regulation">
    <text evidence="9">Inhibited by fructose 1,6-bisphosphate (FBP).</text>
</comment>
<feature type="domain" description="Carbohydrate kinase FGGY C-terminal" evidence="12">
    <location>
        <begin position="258"/>
        <end position="444"/>
    </location>
</feature>
<feature type="binding site" evidence="9">
    <location>
        <position position="9"/>
    </location>
    <ligand>
        <name>ADP</name>
        <dbReference type="ChEBI" id="CHEBI:456216"/>
    </ligand>
</feature>
<feature type="binding site" evidence="9">
    <location>
        <position position="305"/>
    </location>
    <ligand>
        <name>ADP</name>
        <dbReference type="ChEBI" id="CHEBI:456216"/>
    </ligand>
</feature>
<dbReference type="InterPro" id="IPR043129">
    <property type="entry name" value="ATPase_NBD"/>
</dbReference>
<dbReference type="GO" id="GO:0005524">
    <property type="term" value="F:ATP binding"/>
    <property type="evidence" value="ECO:0007669"/>
    <property type="project" value="UniProtKB-UniRule"/>
</dbReference>
<dbReference type="HAMAP" id="MF_00186">
    <property type="entry name" value="Glycerol_kin"/>
    <property type="match status" value="1"/>
</dbReference>
<sequence length="492" mass="53483">MILALDQGTTSSRAIVFDNRATVIAQAQQEFPQLYPGDGMVEHRPEDLWEVTYRVARMAVREAIDRGGRIAALGLTNQRETTLIWDRDTGEAIHNAIVWQDRRTAGLCRDMKAAGQEPEITKRTGLLLDPYFSASKIKWILDNVDGARERAKKGKLAFGTVDSYLIWKLTGGRVHATDATNASRTSLFNIHSQQWDEELLLMFAIPKSLLPEVRDCAADYGVTARGLFDEAIPISGVAGDQQAAAFGQCCFAPGDIKSTYGTGCFMLLNTGADAVTSQNRLLTTVGYRLKGQVSYALEGSIFVAGAAVQWLRDQMKFIKTAPDSEGVARSLGDNAGVYLVPAFTGLGAPHWQPEVRGALFGMTRATGQAEIVRAALESVCYQTADLLAAMQQDGVAPGRLKVDGGMVGNDWVLQYLSDILGLEVSRPRVMETTALGAAFLAGIKAGIFGGPEEIGKVWQQEQQFSPAMAELERVRLLSGWQRAVNAAKVFSE</sequence>
<evidence type="ECO:0000256" key="3">
    <source>
        <dbReference type="ARBA" id="ARBA00022679"/>
    </source>
</evidence>
<dbReference type="GO" id="GO:0004370">
    <property type="term" value="F:glycerol kinase activity"/>
    <property type="evidence" value="ECO:0007669"/>
    <property type="project" value="UniProtKB-UniRule"/>
</dbReference>
<feature type="binding site" evidence="9">
    <location>
        <position position="131"/>
    </location>
    <ligand>
        <name>sn-glycerol 3-phosphate</name>
        <dbReference type="ChEBI" id="CHEBI:57597"/>
    </ligand>
</feature>
<proteinExistence type="inferred from homology"/>
<feature type="binding site" evidence="9">
    <location>
        <position position="10"/>
    </location>
    <ligand>
        <name>ATP</name>
        <dbReference type="ChEBI" id="CHEBI:30616"/>
    </ligand>
</feature>
<evidence type="ECO:0000259" key="12">
    <source>
        <dbReference type="Pfam" id="PF02782"/>
    </source>
</evidence>
<dbReference type="OrthoDB" id="9805576at2"/>
<feature type="binding site" evidence="9">
    <location>
        <position position="79"/>
    </location>
    <ligand>
        <name>sn-glycerol 3-phosphate</name>
        <dbReference type="ChEBI" id="CHEBI:57597"/>
    </ligand>
</feature>
<feature type="binding site" evidence="9">
    <location>
        <position position="79"/>
    </location>
    <ligand>
        <name>glycerol</name>
        <dbReference type="ChEBI" id="CHEBI:17754"/>
    </ligand>
</feature>
<comment type="caution">
    <text evidence="13">The sequence shown here is derived from an EMBL/GenBank/DDBJ whole genome shotgun (WGS) entry which is preliminary data.</text>
</comment>
<comment type="similarity">
    <text evidence="2 9 10">Belongs to the FGGY kinase family.</text>
</comment>
<dbReference type="EC" id="2.7.1.30" evidence="9"/>